<keyword evidence="1" id="KW-0472">Membrane</keyword>
<keyword evidence="1" id="KW-1133">Transmembrane helix</keyword>
<gene>
    <name evidence="2" type="ORF">L0665_00320</name>
</gene>
<organism evidence="2 3">
    <name type="scientific">Methanogenium marinum</name>
    <dbReference type="NCBI Taxonomy" id="348610"/>
    <lineage>
        <taxon>Archaea</taxon>
        <taxon>Methanobacteriati</taxon>
        <taxon>Methanobacteriota</taxon>
        <taxon>Stenosarchaea group</taxon>
        <taxon>Methanomicrobia</taxon>
        <taxon>Methanomicrobiales</taxon>
        <taxon>Methanomicrobiaceae</taxon>
        <taxon>Methanogenium</taxon>
    </lineage>
</organism>
<dbReference type="EMBL" id="JAKELO010000001">
    <property type="protein sequence ID" value="MDE4907072.1"/>
    <property type="molecule type" value="Genomic_DNA"/>
</dbReference>
<keyword evidence="3" id="KW-1185">Reference proteome</keyword>
<dbReference type="Proteomes" id="UP001143747">
    <property type="component" value="Unassembled WGS sequence"/>
</dbReference>
<sequence length="88" mass="9497">MRDRTLDVMTVTQYDGYGNVRGDGILTIPVAVDVDGALSDPDKIPIAKPSSPVPTESPLNMACIVLAIPSAFAIKFVMGKRCMKKREC</sequence>
<keyword evidence="1" id="KW-0812">Transmembrane</keyword>
<feature type="transmembrane region" description="Helical" evidence="1">
    <location>
        <begin position="59"/>
        <end position="78"/>
    </location>
</feature>
<comment type="caution">
    <text evidence="2">The sequence shown here is derived from an EMBL/GenBank/DDBJ whole genome shotgun (WGS) entry which is preliminary data.</text>
</comment>
<reference evidence="2" key="1">
    <citation type="submission" date="2022-01" db="EMBL/GenBank/DDBJ databases">
        <title>Draft genome of Methanogenium marinum DSM 15558.</title>
        <authorList>
            <person name="Chen S.-C."/>
            <person name="You Y.-T."/>
        </authorList>
    </citation>
    <scope>NUCLEOTIDE SEQUENCE</scope>
    <source>
        <strain evidence="2">DSM 15558</strain>
    </source>
</reference>
<proteinExistence type="predicted"/>
<evidence type="ECO:0000313" key="3">
    <source>
        <dbReference type="Proteomes" id="UP001143747"/>
    </source>
</evidence>
<protein>
    <submittedName>
        <fullName evidence="2">Uncharacterized protein</fullName>
    </submittedName>
</protein>
<name>A0A9Q4KSB1_9EURY</name>
<dbReference type="AlphaFoldDB" id="A0A9Q4KSB1"/>
<evidence type="ECO:0000256" key="1">
    <source>
        <dbReference type="SAM" id="Phobius"/>
    </source>
</evidence>
<evidence type="ECO:0000313" key="2">
    <source>
        <dbReference type="EMBL" id="MDE4907072.1"/>
    </source>
</evidence>
<accession>A0A9Q4KSB1</accession>
<dbReference type="RefSeq" id="WP_274923731.1">
    <property type="nucleotide sequence ID" value="NZ_JAKELO010000001.1"/>
</dbReference>